<keyword evidence="2" id="KW-1185">Reference proteome</keyword>
<evidence type="ECO:0000313" key="1">
    <source>
        <dbReference type="EMBL" id="KAK7464710.1"/>
    </source>
</evidence>
<name>A0ABR1JQ52_9AGAR</name>
<organism evidence="1 2">
    <name type="scientific">Marasmiellus scandens</name>
    <dbReference type="NCBI Taxonomy" id="2682957"/>
    <lineage>
        <taxon>Eukaryota</taxon>
        <taxon>Fungi</taxon>
        <taxon>Dikarya</taxon>
        <taxon>Basidiomycota</taxon>
        <taxon>Agaricomycotina</taxon>
        <taxon>Agaricomycetes</taxon>
        <taxon>Agaricomycetidae</taxon>
        <taxon>Agaricales</taxon>
        <taxon>Marasmiineae</taxon>
        <taxon>Omphalotaceae</taxon>
        <taxon>Marasmiellus</taxon>
    </lineage>
</organism>
<gene>
    <name evidence="1" type="ORF">VKT23_005916</name>
</gene>
<reference evidence="1 2" key="1">
    <citation type="submission" date="2024-01" db="EMBL/GenBank/DDBJ databases">
        <title>A draft genome for the cacao thread blight pathogen Marasmiellus scandens.</title>
        <authorList>
            <person name="Baruah I.K."/>
            <person name="Leung J."/>
            <person name="Bukari Y."/>
            <person name="Amoako-Attah I."/>
            <person name="Meinhardt L.W."/>
            <person name="Bailey B.A."/>
            <person name="Cohen S.P."/>
        </authorList>
    </citation>
    <scope>NUCLEOTIDE SEQUENCE [LARGE SCALE GENOMIC DNA]</scope>
    <source>
        <strain evidence="1 2">GH-19</strain>
    </source>
</reference>
<sequence length="329" mass="38663">MVNFPVEIIEELILTLWNSRLISTDRIALMTACPLLNHAWKAQFARIASKSIHIPRFTYLLYLANIVRTGSSLIYDKWDLQHRAQTIICFLDAVTSGPESPPYRSWDQKTWEMYRIFTYMGNFIGLRMCFPAVKRLNLESLFYSRFHSIGTCALLEAQVTIIFVNEGNKESSRIPTNLSTYSVHFDVNLTVIDGREAAIAFLEKRELGRYPRYLIAAVAGGLRRHYNNSQRIRQMRDRDASFEGLFKRCGRDFRYSLSYVATFDECWMPGDIFDAHYHLWRAGRTRRNLFSRNALAMELSHWISGYARNKDFDQQWRSERDWRFVMIGK</sequence>
<dbReference type="EMBL" id="JBANRG010000007">
    <property type="protein sequence ID" value="KAK7464710.1"/>
    <property type="molecule type" value="Genomic_DNA"/>
</dbReference>
<evidence type="ECO:0000313" key="2">
    <source>
        <dbReference type="Proteomes" id="UP001498398"/>
    </source>
</evidence>
<proteinExistence type="predicted"/>
<dbReference type="Proteomes" id="UP001498398">
    <property type="component" value="Unassembled WGS sequence"/>
</dbReference>
<protein>
    <submittedName>
        <fullName evidence="1">Uncharacterized protein</fullName>
    </submittedName>
</protein>
<accession>A0ABR1JQ52</accession>
<comment type="caution">
    <text evidence="1">The sequence shown here is derived from an EMBL/GenBank/DDBJ whole genome shotgun (WGS) entry which is preliminary data.</text>
</comment>